<dbReference type="Pfam" id="PF01135">
    <property type="entry name" value="PCMT"/>
    <property type="match status" value="1"/>
</dbReference>
<protein>
    <recommendedName>
        <fullName evidence="7">Protein-L-isoaspartate O-methyltransferase</fullName>
        <ecNumber evidence="7">2.1.1.77</ecNumber>
    </recommendedName>
    <alternativeName>
        <fullName evidence="7">L-isoaspartyl protein carboxyl methyltransferase</fullName>
    </alternativeName>
    <alternativeName>
        <fullName evidence="7">Protein L-isoaspartyl methyltransferase</fullName>
    </alternativeName>
    <alternativeName>
        <fullName evidence="7">Protein-beta-aspartate methyltransferase</fullName>
        <shortName evidence="7">PIMT</shortName>
    </alternativeName>
</protein>
<dbReference type="SUPFAM" id="SSF53335">
    <property type="entry name" value="S-adenosyl-L-methionine-dependent methyltransferases"/>
    <property type="match status" value="1"/>
</dbReference>
<dbReference type="CDD" id="cd02440">
    <property type="entry name" value="AdoMet_MTases"/>
    <property type="match status" value="1"/>
</dbReference>
<dbReference type="EMBL" id="MCGG01000042">
    <property type="protein sequence ID" value="OEJ65941.1"/>
    <property type="molecule type" value="Genomic_DNA"/>
</dbReference>
<comment type="caution">
    <text evidence="8">The sequence shown here is derived from an EMBL/GenBank/DDBJ whole genome shotgun (WGS) entry which is preliminary data.</text>
</comment>
<evidence type="ECO:0000256" key="6">
    <source>
        <dbReference type="ARBA" id="ARBA00022691"/>
    </source>
</evidence>
<dbReference type="GO" id="GO:0032259">
    <property type="term" value="P:methylation"/>
    <property type="evidence" value="ECO:0007669"/>
    <property type="project" value="UniProtKB-KW"/>
</dbReference>
<dbReference type="PROSITE" id="PS01279">
    <property type="entry name" value="PCMT"/>
    <property type="match status" value="1"/>
</dbReference>
<evidence type="ECO:0000256" key="2">
    <source>
        <dbReference type="ARBA" id="ARBA00005369"/>
    </source>
</evidence>
<comment type="similarity">
    <text evidence="2 7">Belongs to the methyltransferase superfamily. L-isoaspartyl/D-aspartyl protein methyltransferase family.</text>
</comment>
<dbReference type="FunFam" id="3.40.50.150:FF:000010">
    <property type="entry name" value="Protein-L-isoaspartate O-methyltransferase"/>
    <property type="match status" value="1"/>
</dbReference>
<keyword evidence="9" id="KW-1185">Reference proteome</keyword>
<evidence type="ECO:0000313" key="8">
    <source>
        <dbReference type="EMBL" id="OEJ65941.1"/>
    </source>
</evidence>
<keyword evidence="3 7" id="KW-0963">Cytoplasm</keyword>
<comment type="subcellular location">
    <subcellularLocation>
        <location evidence="1 7">Cytoplasm</location>
    </subcellularLocation>
</comment>
<dbReference type="NCBIfam" id="NF001453">
    <property type="entry name" value="PRK00312.1"/>
    <property type="match status" value="1"/>
</dbReference>
<dbReference type="GO" id="GO:0005737">
    <property type="term" value="C:cytoplasm"/>
    <property type="evidence" value="ECO:0007669"/>
    <property type="project" value="UniProtKB-SubCell"/>
</dbReference>
<organism evidence="8 9">
    <name type="scientific">Magnetovibrio blakemorei</name>
    <dbReference type="NCBI Taxonomy" id="28181"/>
    <lineage>
        <taxon>Bacteria</taxon>
        <taxon>Pseudomonadati</taxon>
        <taxon>Pseudomonadota</taxon>
        <taxon>Alphaproteobacteria</taxon>
        <taxon>Rhodospirillales</taxon>
        <taxon>Magnetovibrionaceae</taxon>
        <taxon>Magnetovibrio</taxon>
    </lineage>
</organism>
<evidence type="ECO:0000313" key="9">
    <source>
        <dbReference type="Proteomes" id="UP000095347"/>
    </source>
</evidence>
<sequence length="216" mass="24125">MMTPASTRNPGMMQLVFELRKNNVADDVIDIMERTPRELFVPQAFQDRAFENAALPIGHHQTISQPLVVAIMTEALELTDRCKVLEIGTGSGYQAAILAPMCRRVYTIERHRMLQDEAIKRFAQLRIHNITTRCGDGSKGWPEQAPFDRIIVTAAAIDIPPVLVDQLAIGGIMVVPIGDDQHDQRLVKVVRTDDGTEISDLGWVRFVPFVEGEVLP</sequence>
<gene>
    <name evidence="7" type="primary">pcm</name>
    <name evidence="8" type="ORF">BEN30_13120</name>
</gene>
<dbReference type="PANTHER" id="PTHR11579">
    <property type="entry name" value="PROTEIN-L-ISOASPARTATE O-METHYLTRANSFERASE"/>
    <property type="match status" value="1"/>
</dbReference>
<feature type="active site" evidence="7">
    <location>
        <position position="64"/>
    </location>
</feature>
<evidence type="ECO:0000256" key="7">
    <source>
        <dbReference type="HAMAP-Rule" id="MF_00090"/>
    </source>
</evidence>
<dbReference type="EC" id="2.1.1.77" evidence="7"/>
<comment type="catalytic activity">
    <reaction evidence="7">
        <text>[protein]-L-isoaspartate + S-adenosyl-L-methionine = [protein]-L-isoaspartate alpha-methyl ester + S-adenosyl-L-homocysteine</text>
        <dbReference type="Rhea" id="RHEA:12705"/>
        <dbReference type="Rhea" id="RHEA-COMP:12143"/>
        <dbReference type="Rhea" id="RHEA-COMP:12144"/>
        <dbReference type="ChEBI" id="CHEBI:57856"/>
        <dbReference type="ChEBI" id="CHEBI:59789"/>
        <dbReference type="ChEBI" id="CHEBI:90596"/>
        <dbReference type="ChEBI" id="CHEBI:90598"/>
        <dbReference type="EC" id="2.1.1.77"/>
    </reaction>
</comment>
<dbReference type="Gene3D" id="3.40.50.150">
    <property type="entry name" value="Vaccinia Virus protein VP39"/>
    <property type="match status" value="1"/>
</dbReference>
<dbReference type="InterPro" id="IPR000682">
    <property type="entry name" value="PCMT"/>
</dbReference>
<dbReference type="RefSeq" id="WP_069958522.1">
    <property type="nucleotide sequence ID" value="NZ_MCGG01000042.1"/>
</dbReference>
<dbReference type="GO" id="GO:0004719">
    <property type="term" value="F:protein-L-isoaspartate (D-aspartate) O-methyltransferase activity"/>
    <property type="evidence" value="ECO:0007669"/>
    <property type="project" value="UniProtKB-UniRule"/>
</dbReference>
<comment type="function">
    <text evidence="7">Catalyzes the methyl esterification of L-isoaspartyl residues in peptides and proteins that result from spontaneous decomposition of normal L-aspartyl and L-asparaginyl residues. It plays a role in the repair and/or degradation of damaged proteins.</text>
</comment>
<dbReference type="PANTHER" id="PTHR11579:SF0">
    <property type="entry name" value="PROTEIN-L-ISOASPARTATE(D-ASPARTATE) O-METHYLTRANSFERASE"/>
    <property type="match status" value="1"/>
</dbReference>
<dbReference type="NCBIfam" id="TIGR00080">
    <property type="entry name" value="pimt"/>
    <property type="match status" value="1"/>
</dbReference>
<evidence type="ECO:0000256" key="4">
    <source>
        <dbReference type="ARBA" id="ARBA00022603"/>
    </source>
</evidence>
<proteinExistence type="inferred from homology"/>
<dbReference type="Proteomes" id="UP000095347">
    <property type="component" value="Unassembled WGS sequence"/>
</dbReference>
<reference evidence="9" key="1">
    <citation type="submission" date="2016-07" db="EMBL/GenBank/DDBJ databases">
        <authorList>
            <person name="Florea S."/>
            <person name="Webb J.S."/>
            <person name="Jaromczyk J."/>
            <person name="Schardl C.L."/>
        </authorList>
    </citation>
    <scope>NUCLEOTIDE SEQUENCE [LARGE SCALE GENOMIC DNA]</scope>
    <source>
        <strain evidence="9">MV-1</strain>
    </source>
</reference>
<keyword evidence="5 7" id="KW-0808">Transferase</keyword>
<dbReference type="AlphaFoldDB" id="A0A1E5Q6P1"/>
<dbReference type="GO" id="GO:0030091">
    <property type="term" value="P:protein repair"/>
    <property type="evidence" value="ECO:0007669"/>
    <property type="project" value="UniProtKB-UniRule"/>
</dbReference>
<accession>A0A1E5Q6P1</accession>
<dbReference type="STRING" id="28181.BEN30_13120"/>
<keyword evidence="6 7" id="KW-0949">S-adenosyl-L-methionine</keyword>
<evidence type="ECO:0000256" key="5">
    <source>
        <dbReference type="ARBA" id="ARBA00022679"/>
    </source>
</evidence>
<dbReference type="OrthoDB" id="9810066at2"/>
<evidence type="ECO:0000256" key="3">
    <source>
        <dbReference type="ARBA" id="ARBA00022490"/>
    </source>
</evidence>
<name>A0A1E5Q6P1_9PROT</name>
<evidence type="ECO:0000256" key="1">
    <source>
        <dbReference type="ARBA" id="ARBA00004496"/>
    </source>
</evidence>
<keyword evidence="4 7" id="KW-0489">Methyltransferase</keyword>
<dbReference type="InterPro" id="IPR029063">
    <property type="entry name" value="SAM-dependent_MTases_sf"/>
</dbReference>
<dbReference type="HAMAP" id="MF_00090">
    <property type="entry name" value="PIMT"/>
    <property type="match status" value="1"/>
</dbReference>